<comment type="caution">
    <text evidence="4">The sequence shown here is derived from an EMBL/GenBank/DDBJ whole genome shotgun (WGS) entry which is preliminary data.</text>
</comment>
<evidence type="ECO:0000259" key="3">
    <source>
        <dbReference type="PROSITE" id="PS50887"/>
    </source>
</evidence>
<keyword evidence="5" id="KW-1185">Reference proteome</keyword>
<keyword evidence="2" id="KW-0812">Transmembrane</keyword>
<gene>
    <name evidence="4" type="ORF">GCM10022223_53920</name>
</gene>
<dbReference type="PROSITE" id="PS50887">
    <property type="entry name" value="GGDEF"/>
    <property type="match status" value="1"/>
</dbReference>
<dbReference type="InterPro" id="IPR050469">
    <property type="entry name" value="Diguanylate_Cyclase"/>
</dbReference>
<feature type="region of interest" description="Disordered" evidence="1">
    <location>
        <begin position="397"/>
        <end position="442"/>
    </location>
</feature>
<dbReference type="PANTHER" id="PTHR45138">
    <property type="entry name" value="REGULATORY COMPONENTS OF SENSORY TRANSDUCTION SYSTEM"/>
    <property type="match status" value="1"/>
</dbReference>
<feature type="transmembrane region" description="Helical" evidence="2">
    <location>
        <begin position="53"/>
        <end position="75"/>
    </location>
</feature>
<dbReference type="CDD" id="cd01949">
    <property type="entry name" value="GGDEF"/>
    <property type="match status" value="1"/>
</dbReference>
<evidence type="ECO:0000313" key="5">
    <source>
        <dbReference type="Proteomes" id="UP001501074"/>
    </source>
</evidence>
<evidence type="ECO:0000256" key="2">
    <source>
        <dbReference type="SAM" id="Phobius"/>
    </source>
</evidence>
<organism evidence="4 5">
    <name type="scientific">Kineosporia mesophila</name>
    <dbReference type="NCBI Taxonomy" id="566012"/>
    <lineage>
        <taxon>Bacteria</taxon>
        <taxon>Bacillati</taxon>
        <taxon>Actinomycetota</taxon>
        <taxon>Actinomycetes</taxon>
        <taxon>Kineosporiales</taxon>
        <taxon>Kineosporiaceae</taxon>
        <taxon>Kineosporia</taxon>
    </lineage>
</organism>
<dbReference type="Pfam" id="PF00990">
    <property type="entry name" value="GGDEF"/>
    <property type="match status" value="1"/>
</dbReference>
<accession>A0ABP7ACU3</accession>
<keyword evidence="2" id="KW-1133">Transmembrane helix</keyword>
<dbReference type="SMART" id="SM00267">
    <property type="entry name" value="GGDEF"/>
    <property type="match status" value="1"/>
</dbReference>
<dbReference type="EMBL" id="BAAAZO010000010">
    <property type="protein sequence ID" value="GAA3629526.1"/>
    <property type="molecule type" value="Genomic_DNA"/>
</dbReference>
<dbReference type="Gene3D" id="3.30.70.270">
    <property type="match status" value="1"/>
</dbReference>
<name>A0ABP7ACU3_9ACTN</name>
<dbReference type="InterPro" id="IPR000160">
    <property type="entry name" value="GGDEF_dom"/>
</dbReference>
<reference evidence="5" key="1">
    <citation type="journal article" date="2019" name="Int. J. Syst. Evol. Microbiol.">
        <title>The Global Catalogue of Microorganisms (GCM) 10K type strain sequencing project: providing services to taxonomists for standard genome sequencing and annotation.</title>
        <authorList>
            <consortium name="The Broad Institute Genomics Platform"/>
            <consortium name="The Broad Institute Genome Sequencing Center for Infectious Disease"/>
            <person name="Wu L."/>
            <person name="Ma J."/>
        </authorList>
    </citation>
    <scope>NUCLEOTIDE SEQUENCE [LARGE SCALE GENOMIC DNA]</scope>
    <source>
        <strain evidence="5">JCM 16902</strain>
    </source>
</reference>
<feature type="compositionally biased region" description="Basic and acidic residues" evidence="1">
    <location>
        <begin position="397"/>
        <end position="409"/>
    </location>
</feature>
<dbReference type="Proteomes" id="UP001501074">
    <property type="component" value="Unassembled WGS sequence"/>
</dbReference>
<feature type="transmembrane region" description="Helical" evidence="2">
    <location>
        <begin position="191"/>
        <end position="210"/>
    </location>
</feature>
<keyword evidence="2" id="KW-0472">Membrane</keyword>
<feature type="transmembrane region" description="Helical" evidence="2">
    <location>
        <begin position="127"/>
        <end position="147"/>
    </location>
</feature>
<dbReference type="PANTHER" id="PTHR45138:SF9">
    <property type="entry name" value="DIGUANYLATE CYCLASE DGCM-RELATED"/>
    <property type="match status" value="1"/>
</dbReference>
<dbReference type="NCBIfam" id="TIGR00254">
    <property type="entry name" value="GGDEF"/>
    <property type="match status" value="1"/>
</dbReference>
<feature type="transmembrane region" description="Helical" evidence="2">
    <location>
        <begin position="87"/>
        <end position="107"/>
    </location>
</feature>
<protein>
    <recommendedName>
        <fullName evidence="3">GGDEF domain-containing protein</fullName>
    </recommendedName>
</protein>
<proteinExistence type="predicted"/>
<feature type="domain" description="GGDEF" evidence="3">
    <location>
        <begin position="268"/>
        <end position="414"/>
    </location>
</feature>
<evidence type="ECO:0000256" key="1">
    <source>
        <dbReference type="SAM" id="MobiDB-lite"/>
    </source>
</evidence>
<dbReference type="InterPro" id="IPR043128">
    <property type="entry name" value="Rev_trsase/Diguanyl_cyclase"/>
</dbReference>
<dbReference type="InterPro" id="IPR029787">
    <property type="entry name" value="Nucleotide_cyclase"/>
</dbReference>
<dbReference type="SUPFAM" id="SSF55073">
    <property type="entry name" value="Nucleotide cyclase"/>
    <property type="match status" value="1"/>
</dbReference>
<sequence length="442" mass="47650">MAGRRLTVIACTGDVRGTGSGRRHPDREGRDCFRPGADPIGKGSFVLDGRWPVILRSGATVATQLLLVAAVWAWLAMLELPRGSLSWLLLSWGLCFALYTWPLQPLLERVSDSVPGLSARVVLCLAAIWWAVATTGLTMLFPVVMAFSVSEILSRHPALPTAMVGMTAVVTGTLLMQMAMHGGLVTSLAPAAVADELAAILAGIGCVLLARTMTTSRRHQILQAQLDEQQRRQHEELHYAATHDQLTGLLSRRGAVEALNARGRSPQFASALLFMDLDGFKKVNDTYGHDAGDQLLRTVADRIRQTVPPGNITARMGGDEFIVILHDADPPAVERAIREIRTTIDRPVQVVLPPADPGKPPTAPVRTHVRVGLSIGASPITSTSDTEQALRAADEAMYRDKNSRSDHRANRGVPPEIWRMPIQPGPGSQQNAPSIAGPGFST</sequence>
<feature type="transmembrane region" description="Helical" evidence="2">
    <location>
        <begin position="159"/>
        <end position="179"/>
    </location>
</feature>
<evidence type="ECO:0000313" key="4">
    <source>
        <dbReference type="EMBL" id="GAA3629526.1"/>
    </source>
</evidence>